<feature type="transmembrane region" description="Helical" evidence="5">
    <location>
        <begin position="18"/>
        <end position="42"/>
    </location>
</feature>
<organism evidence="7">
    <name type="scientific">Symbiodinium sp. Mf1.05b</name>
    <dbReference type="NCBI Taxonomy" id="1240977"/>
    <lineage>
        <taxon>Eukaryota</taxon>
        <taxon>Sar</taxon>
        <taxon>Alveolata</taxon>
        <taxon>Dinophyceae</taxon>
        <taxon>Suessiales</taxon>
        <taxon>Symbiodiniaceae</taxon>
        <taxon>Symbiodinium</taxon>
    </lineage>
</organism>
<dbReference type="AlphaFoldDB" id="A0A0A0N298"/>
<dbReference type="PANTHER" id="PTHR33391">
    <property type="entry name" value="CYTOCHROME B559 SUBUNIT BETA-RELATED"/>
    <property type="match status" value="1"/>
</dbReference>
<dbReference type="Gene3D" id="1.20.5.860">
    <property type="entry name" value="Photosystem II cytochrome b559, alpha subunit"/>
    <property type="match status" value="1"/>
</dbReference>
<keyword evidence="3 5" id="KW-1133">Transmembrane helix</keyword>
<dbReference type="GO" id="GO:0009523">
    <property type="term" value="C:photosystem II"/>
    <property type="evidence" value="ECO:0007669"/>
    <property type="project" value="InterPro"/>
</dbReference>
<protein>
    <submittedName>
        <fullName evidence="7">Cytochrome b559 alpha subunit</fullName>
    </submittedName>
</protein>
<evidence type="ECO:0000256" key="1">
    <source>
        <dbReference type="ARBA" id="ARBA00004370"/>
    </source>
</evidence>
<dbReference type="InterPro" id="IPR013081">
    <property type="entry name" value="PSII_cyt_b559_N"/>
</dbReference>
<evidence type="ECO:0000256" key="4">
    <source>
        <dbReference type="ARBA" id="ARBA00023136"/>
    </source>
</evidence>
<dbReference type="Pfam" id="PF00283">
    <property type="entry name" value="Cytochrom_B559"/>
    <property type="match status" value="1"/>
</dbReference>
<accession>A0A0A0N298</accession>
<name>A0A0A0N298_9DINO</name>
<comment type="subcellular location">
    <subcellularLocation>
        <location evidence="1">Membrane</location>
    </subcellularLocation>
</comment>
<evidence type="ECO:0000259" key="6">
    <source>
        <dbReference type="Pfam" id="PF00283"/>
    </source>
</evidence>
<sequence length="77" mass="8774">MSTAERALIDIAQDRRYWIIHSITIPSLFVGGVIFMLSGFVYKLFGALNFNNYFDKDNSSISLIKDRFSISSSMDDI</sequence>
<proteinExistence type="predicted"/>
<evidence type="ECO:0000256" key="2">
    <source>
        <dbReference type="ARBA" id="ARBA00022692"/>
    </source>
</evidence>
<gene>
    <name evidence="7" type="primary">psbE</name>
</gene>
<keyword evidence="2 5" id="KW-0812">Transmembrane</keyword>
<dbReference type="GO" id="GO:0020037">
    <property type="term" value="F:heme binding"/>
    <property type="evidence" value="ECO:0007669"/>
    <property type="project" value="InterPro"/>
</dbReference>
<keyword evidence="4 5" id="KW-0472">Membrane</keyword>
<evidence type="ECO:0000313" key="7">
    <source>
        <dbReference type="EMBL" id="AGG19310.1"/>
    </source>
</evidence>
<reference evidence="7" key="1">
    <citation type="journal article" date="2014" name="Genome Biol. Evol.">
        <title>Massive gene transfer and extensive RNA editing of a symbiotic dinoflagellate plastid genome.</title>
        <authorList>
            <person name="Mungpakdee S."/>
            <person name="Shinzato C."/>
            <person name="Takeuchi T."/>
            <person name="Kawashima T."/>
            <person name="Koyanagi R."/>
            <person name="Hisata K."/>
            <person name="Tanaka M."/>
            <person name="Goto H."/>
            <person name="Fujie M."/>
            <person name="Lin S."/>
            <person name="Satoh N."/>
            <person name="Shoguchi E."/>
        </authorList>
    </citation>
    <scope>NUCLEOTIDE SEQUENCE</scope>
    <source>
        <strain evidence="7">Mf1.05b</strain>
    </source>
</reference>
<keyword evidence="7" id="KW-0150">Chloroplast</keyword>
<geneLocation type="chloroplast" evidence="7"/>
<dbReference type="GO" id="GO:0009767">
    <property type="term" value="P:photosynthetic electron transport chain"/>
    <property type="evidence" value="ECO:0007669"/>
    <property type="project" value="InterPro"/>
</dbReference>
<dbReference type="InterPro" id="IPR037025">
    <property type="entry name" value="PSII_cyt_b559_asu_sf"/>
</dbReference>
<keyword evidence="7" id="KW-0934">Plastid</keyword>
<feature type="domain" description="Photosystem II cytochrome b559 N-terminal" evidence="6">
    <location>
        <begin position="16"/>
        <end position="32"/>
    </location>
</feature>
<dbReference type="EMBL" id="JX094329">
    <property type="protein sequence ID" value="AGG19310.1"/>
    <property type="molecule type" value="Genomic_DNA"/>
</dbReference>
<evidence type="ECO:0000256" key="3">
    <source>
        <dbReference type="ARBA" id="ARBA00022989"/>
    </source>
</evidence>
<evidence type="ECO:0000256" key="5">
    <source>
        <dbReference type="SAM" id="Phobius"/>
    </source>
</evidence>
<dbReference type="PANTHER" id="PTHR33391:SF9">
    <property type="entry name" value="CYTOCHROME B559 SUBUNIT BETA-RELATED"/>
    <property type="match status" value="1"/>
</dbReference>
<dbReference type="SUPFAM" id="SSF161045">
    <property type="entry name" value="Cytochrome b559 subunits"/>
    <property type="match status" value="1"/>
</dbReference>